<dbReference type="InterPro" id="IPR027843">
    <property type="entry name" value="DUF4440"/>
</dbReference>
<organism evidence="2 3">
    <name type="scientific">Pseudonocardia halophobica</name>
    <dbReference type="NCBI Taxonomy" id="29401"/>
    <lineage>
        <taxon>Bacteria</taxon>
        <taxon>Bacillati</taxon>
        <taxon>Actinomycetota</taxon>
        <taxon>Actinomycetes</taxon>
        <taxon>Pseudonocardiales</taxon>
        <taxon>Pseudonocardiaceae</taxon>
        <taxon>Pseudonocardia</taxon>
    </lineage>
</organism>
<keyword evidence="3" id="KW-1185">Reference proteome</keyword>
<evidence type="ECO:0000313" key="3">
    <source>
        <dbReference type="Proteomes" id="UP001143463"/>
    </source>
</evidence>
<evidence type="ECO:0000259" key="1">
    <source>
        <dbReference type="Pfam" id="PF14534"/>
    </source>
</evidence>
<dbReference type="InterPro" id="IPR032710">
    <property type="entry name" value="NTF2-like_dom_sf"/>
</dbReference>
<name>A0A9W6NVK3_9PSEU</name>
<protein>
    <recommendedName>
        <fullName evidence="1">DUF4440 domain-containing protein</fullName>
    </recommendedName>
</protein>
<dbReference type="RefSeq" id="WP_037040897.1">
    <property type="nucleotide sequence ID" value="NZ_BAAAUZ010000002.1"/>
</dbReference>
<comment type="caution">
    <text evidence="2">The sequence shown here is derived from an EMBL/GenBank/DDBJ whole genome shotgun (WGS) entry which is preliminary data.</text>
</comment>
<dbReference type="SUPFAM" id="SSF54427">
    <property type="entry name" value="NTF2-like"/>
    <property type="match status" value="1"/>
</dbReference>
<reference evidence="2" key="1">
    <citation type="journal article" date="2014" name="Int. J. Syst. Evol. Microbiol.">
        <title>Complete genome sequence of Corynebacterium casei LMG S-19264T (=DSM 44701T), isolated from a smear-ripened cheese.</title>
        <authorList>
            <consortium name="US DOE Joint Genome Institute (JGI-PGF)"/>
            <person name="Walter F."/>
            <person name="Albersmeier A."/>
            <person name="Kalinowski J."/>
            <person name="Ruckert C."/>
        </authorList>
    </citation>
    <scope>NUCLEOTIDE SEQUENCE</scope>
    <source>
        <strain evidence="2">VKM Ac-1069</strain>
    </source>
</reference>
<dbReference type="AlphaFoldDB" id="A0A9W6NVK3"/>
<dbReference type="Pfam" id="PF14534">
    <property type="entry name" value="DUF4440"/>
    <property type="match status" value="1"/>
</dbReference>
<evidence type="ECO:0000313" key="2">
    <source>
        <dbReference type="EMBL" id="GLL10497.1"/>
    </source>
</evidence>
<accession>A0A9W6NVK3</accession>
<feature type="domain" description="DUF4440" evidence="1">
    <location>
        <begin position="10"/>
        <end position="116"/>
    </location>
</feature>
<sequence length="125" mass="14065">MSTDKDEAMILELERQRFDAVVDQDFELFASTAHPALMYTHSNGVTDTLESYLEKCRNGFYVYHRIDHPVTKIVIEGDTAVVLGEMNADLTAGGTRKQLANTSLAVWVRDGESWKLLAYQPTPRA</sequence>
<gene>
    <name evidence="2" type="ORF">GCM10017577_16370</name>
</gene>
<dbReference type="EMBL" id="BSFQ01000005">
    <property type="protein sequence ID" value="GLL10497.1"/>
    <property type="molecule type" value="Genomic_DNA"/>
</dbReference>
<reference evidence="2" key="2">
    <citation type="submission" date="2023-01" db="EMBL/GenBank/DDBJ databases">
        <authorList>
            <person name="Sun Q."/>
            <person name="Evtushenko L."/>
        </authorList>
    </citation>
    <scope>NUCLEOTIDE SEQUENCE</scope>
    <source>
        <strain evidence="2">VKM Ac-1069</strain>
    </source>
</reference>
<dbReference type="Gene3D" id="3.10.450.50">
    <property type="match status" value="1"/>
</dbReference>
<proteinExistence type="predicted"/>
<dbReference type="Proteomes" id="UP001143463">
    <property type="component" value="Unassembled WGS sequence"/>
</dbReference>